<dbReference type="InterPro" id="IPR014710">
    <property type="entry name" value="RmlC-like_jellyroll"/>
</dbReference>
<feature type="domain" description="Cupin type-2" evidence="1">
    <location>
        <begin position="52"/>
        <end position="122"/>
    </location>
</feature>
<protein>
    <recommendedName>
        <fullName evidence="1">Cupin type-2 domain-containing protein</fullName>
    </recommendedName>
</protein>
<accession>A0A346XU40</accession>
<dbReference type="Gene3D" id="2.60.120.10">
    <property type="entry name" value="Jelly Rolls"/>
    <property type="match status" value="1"/>
</dbReference>
<dbReference type="PANTHER" id="PTHR37694:SF1">
    <property type="entry name" value="SLR8022 PROTEIN"/>
    <property type="match status" value="1"/>
</dbReference>
<dbReference type="AlphaFoldDB" id="A0A346XU40"/>
<proteinExistence type="predicted"/>
<dbReference type="KEGG" id="euz:DVS28_a1036"/>
<gene>
    <name evidence="2" type="ORF">DVS28_a1036</name>
</gene>
<evidence type="ECO:0000259" key="1">
    <source>
        <dbReference type="Pfam" id="PF07883"/>
    </source>
</evidence>
<dbReference type="SUPFAM" id="SSF51182">
    <property type="entry name" value="RmlC-like cupins"/>
    <property type="match status" value="1"/>
</dbReference>
<name>A0A346XU40_9ACTN</name>
<evidence type="ECO:0000313" key="3">
    <source>
        <dbReference type="Proteomes" id="UP000264006"/>
    </source>
</evidence>
<reference evidence="2 3" key="1">
    <citation type="submission" date="2018-09" db="EMBL/GenBank/DDBJ databases">
        <title>Complete genome sequence of Euzebya sp. DY32-46 isolated from seawater of Pacific Ocean.</title>
        <authorList>
            <person name="Xu L."/>
            <person name="Wu Y.-H."/>
            <person name="Xu X.-W."/>
        </authorList>
    </citation>
    <scope>NUCLEOTIDE SEQUENCE [LARGE SCALE GENOMIC DNA]</scope>
    <source>
        <strain evidence="2 3">DY32-46</strain>
    </source>
</reference>
<organism evidence="2 3">
    <name type="scientific">Euzebya pacifica</name>
    <dbReference type="NCBI Taxonomy" id="1608957"/>
    <lineage>
        <taxon>Bacteria</taxon>
        <taxon>Bacillati</taxon>
        <taxon>Actinomycetota</taxon>
        <taxon>Nitriliruptoria</taxon>
        <taxon>Euzebyales</taxon>
    </lineage>
</organism>
<sequence>MPDQTPLPTEPDGMEQLGECRVLRNVAEQPGVETLEGRLVPLMGGIDIRSHLIVMHPGQWCYPHPHPTESLIYTISGRWVFCTTEDGEEVRTVIEAGDLFHFVPDAPTGFETPFDEPAVILILKGEPGTYAEMQEAMVGARDHLQEEADNGEVFALAELPEDHPARVFAASVTSA</sequence>
<dbReference type="EMBL" id="CP031165">
    <property type="protein sequence ID" value="AXV05737.1"/>
    <property type="molecule type" value="Genomic_DNA"/>
</dbReference>
<dbReference type="Proteomes" id="UP000264006">
    <property type="component" value="Chromosome"/>
</dbReference>
<dbReference type="InterPro" id="IPR011051">
    <property type="entry name" value="RmlC_Cupin_sf"/>
</dbReference>
<dbReference type="OrthoDB" id="3620182at2"/>
<keyword evidence="3" id="KW-1185">Reference proteome</keyword>
<dbReference type="InterPro" id="IPR013096">
    <property type="entry name" value="Cupin_2"/>
</dbReference>
<evidence type="ECO:0000313" key="2">
    <source>
        <dbReference type="EMBL" id="AXV05737.1"/>
    </source>
</evidence>
<dbReference type="PANTHER" id="PTHR37694">
    <property type="entry name" value="SLR8022 PROTEIN"/>
    <property type="match status" value="1"/>
</dbReference>
<dbReference type="RefSeq" id="WP_114590500.1">
    <property type="nucleotide sequence ID" value="NZ_CP031165.1"/>
</dbReference>
<dbReference type="Pfam" id="PF07883">
    <property type="entry name" value="Cupin_2"/>
    <property type="match status" value="1"/>
</dbReference>